<reference evidence="1" key="1">
    <citation type="submission" date="2023-03" db="EMBL/GenBank/DDBJ databases">
        <title>Massive genome expansion in bonnet fungi (Mycena s.s.) driven by repeated elements and novel gene families across ecological guilds.</title>
        <authorList>
            <consortium name="Lawrence Berkeley National Laboratory"/>
            <person name="Harder C.B."/>
            <person name="Miyauchi S."/>
            <person name="Viragh M."/>
            <person name="Kuo A."/>
            <person name="Thoen E."/>
            <person name="Andreopoulos B."/>
            <person name="Lu D."/>
            <person name="Skrede I."/>
            <person name="Drula E."/>
            <person name="Henrissat B."/>
            <person name="Morin E."/>
            <person name="Kohler A."/>
            <person name="Barry K."/>
            <person name="LaButti K."/>
            <person name="Morin E."/>
            <person name="Salamov A."/>
            <person name="Lipzen A."/>
            <person name="Mereny Z."/>
            <person name="Hegedus B."/>
            <person name="Baldrian P."/>
            <person name="Stursova M."/>
            <person name="Weitz H."/>
            <person name="Taylor A."/>
            <person name="Grigoriev I.V."/>
            <person name="Nagy L.G."/>
            <person name="Martin F."/>
            <person name="Kauserud H."/>
        </authorList>
    </citation>
    <scope>NUCLEOTIDE SEQUENCE</scope>
    <source>
        <strain evidence="1">CBHHK067</strain>
    </source>
</reference>
<dbReference type="AlphaFoldDB" id="A0AAD7BJB1"/>
<name>A0AAD7BJB1_MYCRO</name>
<comment type="caution">
    <text evidence="1">The sequence shown here is derived from an EMBL/GenBank/DDBJ whole genome shotgun (WGS) entry which is preliminary data.</text>
</comment>
<keyword evidence="2" id="KW-1185">Reference proteome</keyword>
<dbReference type="Gene3D" id="3.40.50.1000">
    <property type="entry name" value="HAD superfamily/HAD-like"/>
    <property type="match status" value="1"/>
</dbReference>
<accession>A0AAD7BJB1</accession>
<evidence type="ECO:0000313" key="2">
    <source>
        <dbReference type="Proteomes" id="UP001221757"/>
    </source>
</evidence>
<dbReference type="Proteomes" id="UP001221757">
    <property type="component" value="Unassembled WGS sequence"/>
</dbReference>
<evidence type="ECO:0000313" key="1">
    <source>
        <dbReference type="EMBL" id="KAJ7622964.1"/>
    </source>
</evidence>
<sequence length="99" mass="10558">MKHPSLSPGQPVLIAAHASRVVESANDGVALGRGAFVAALEHASSVPTHEAGKPRARFSKRSLQTWADLGGSPLELGLWRMHVRTGKYRPGDAPRRCPA</sequence>
<gene>
    <name evidence="1" type="ORF">B0H17DRAFT_1219138</name>
</gene>
<organism evidence="1 2">
    <name type="scientific">Mycena rosella</name>
    <name type="common">Pink bonnet</name>
    <name type="synonym">Agaricus rosellus</name>
    <dbReference type="NCBI Taxonomy" id="1033263"/>
    <lineage>
        <taxon>Eukaryota</taxon>
        <taxon>Fungi</taxon>
        <taxon>Dikarya</taxon>
        <taxon>Basidiomycota</taxon>
        <taxon>Agaricomycotina</taxon>
        <taxon>Agaricomycetes</taxon>
        <taxon>Agaricomycetidae</taxon>
        <taxon>Agaricales</taxon>
        <taxon>Marasmiineae</taxon>
        <taxon>Mycenaceae</taxon>
        <taxon>Mycena</taxon>
    </lineage>
</organism>
<proteinExistence type="predicted"/>
<protein>
    <submittedName>
        <fullName evidence="1">Uncharacterized protein</fullName>
    </submittedName>
</protein>
<dbReference type="EMBL" id="JARKIE010000640">
    <property type="protein sequence ID" value="KAJ7622964.1"/>
    <property type="molecule type" value="Genomic_DNA"/>
</dbReference>
<dbReference type="InterPro" id="IPR023214">
    <property type="entry name" value="HAD_sf"/>
</dbReference>